<reference evidence="3 4" key="1">
    <citation type="submission" date="2019-06" db="EMBL/GenBank/DDBJ databases">
        <title>Spirosoma utsteinense sp. nov. isolated from Antarctic ice-free soils.</title>
        <authorList>
            <person name="Tahon G."/>
        </authorList>
    </citation>
    <scope>NUCLEOTIDE SEQUENCE [LARGE SCALE GENOMIC DNA]</scope>
    <source>
        <strain evidence="3 4">LMG 31447</strain>
    </source>
</reference>
<proteinExistence type="inferred from homology"/>
<dbReference type="Gene3D" id="3.40.50.620">
    <property type="entry name" value="HUPs"/>
    <property type="match status" value="2"/>
</dbReference>
<dbReference type="CDD" id="cd00293">
    <property type="entry name" value="USP-like"/>
    <property type="match status" value="2"/>
</dbReference>
<comment type="similarity">
    <text evidence="1">Belongs to the universal stress protein A family.</text>
</comment>
<evidence type="ECO:0000313" key="4">
    <source>
        <dbReference type="Proteomes" id="UP000700732"/>
    </source>
</evidence>
<dbReference type="InterPro" id="IPR006016">
    <property type="entry name" value="UspA"/>
</dbReference>
<evidence type="ECO:0000256" key="1">
    <source>
        <dbReference type="ARBA" id="ARBA00008791"/>
    </source>
</evidence>
<feature type="domain" description="UspA" evidence="2">
    <location>
        <begin position="1"/>
        <end position="144"/>
    </location>
</feature>
<comment type="caution">
    <text evidence="3">The sequence shown here is derived from an EMBL/GenBank/DDBJ whole genome shotgun (WGS) entry which is preliminary data.</text>
</comment>
<protein>
    <submittedName>
        <fullName evidence="3">Nucleotide-binding universal stress UspA family protein</fullName>
    </submittedName>
</protein>
<dbReference type="SUPFAM" id="SSF52402">
    <property type="entry name" value="Adenine nucleotide alpha hydrolases-like"/>
    <property type="match status" value="2"/>
</dbReference>
<dbReference type="InterPro" id="IPR014729">
    <property type="entry name" value="Rossmann-like_a/b/a_fold"/>
</dbReference>
<sequence>MKTILFPTDFSQSTVAALNWARLFARQYNATLVVVHVQQLAIPDTTLPVAGELGMGSSASLDLEPISHDQLTKLAHQLQAEGINCQTDLLRGAVKEAILSAADTYNADLIITGRGHLTNFFDRIVGTAATSVARGANCPVLVVPARETEAAGHLAQLQTIVFTTPLEFDQQETFGQVVEIANTFGATLRVLRVQAENQPNINADEPLLQQLQEAYGTAPLPVDTVDARTVSGGIETYLTTHPADLLVMTTRERDFLSGLLNPSLTDRMLTHLHIPVLVFHAETVL</sequence>
<name>A0ABR6W9B6_9BACT</name>
<dbReference type="PANTHER" id="PTHR46268:SF6">
    <property type="entry name" value="UNIVERSAL STRESS PROTEIN UP12"/>
    <property type="match status" value="1"/>
</dbReference>
<dbReference type="InterPro" id="IPR006015">
    <property type="entry name" value="Universal_stress_UspA"/>
</dbReference>
<keyword evidence="4" id="KW-1185">Reference proteome</keyword>
<feature type="domain" description="UspA" evidence="2">
    <location>
        <begin position="170"/>
        <end position="280"/>
    </location>
</feature>
<dbReference type="PANTHER" id="PTHR46268">
    <property type="entry name" value="STRESS RESPONSE PROTEIN NHAX"/>
    <property type="match status" value="1"/>
</dbReference>
<accession>A0ABR6W9B6</accession>
<dbReference type="Pfam" id="PF00582">
    <property type="entry name" value="Usp"/>
    <property type="match status" value="2"/>
</dbReference>
<dbReference type="PRINTS" id="PR01438">
    <property type="entry name" value="UNVRSLSTRESS"/>
</dbReference>
<organism evidence="3 4">
    <name type="scientific">Spirosoma utsteinense</name>
    <dbReference type="NCBI Taxonomy" id="2585773"/>
    <lineage>
        <taxon>Bacteria</taxon>
        <taxon>Pseudomonadati</taxon>
        <taxon>Bacteroidota</taxon>
        <taxon>Cytophagia</taxon>
        <taxon>Cytophagales</taxon>
        <taxon>Cytophagaceae</taxon>
        <taxon>Spirosoma</taxon>
    </lineage>
</organism>
<evidence type="ECO:0000259" key="2">
    <source>
        <dbReference type="Pfam" id="PF00582"/>
    </source>
</evidence>
<dbReference type="EMBL" id="VFIA01000017">
    <property type="protein sequence ID" value="MBC3792551.1"/>
    <property type="molecule type" value="Genomic_DNA"/>
</dbReference>
<gene>
    <name evidence="3" type="ORF">FH603_3065</name>
</gene>
<dbReference type="Proteomes" id="UP000700732">
    <property type="component" value="Unassembled WGS sequence"/>
</dbReference>
<evidence type="ECO:0000313" key="3">
    <source>
        <dbReference type="EMBL" id="MBC3792551.1"/>
    </source>
</evidence>
<dbReference type="RefSeq" id="WP_186738323.1">
    <property type="nucleotide sequence ID" value="NZ_VFIA01000017.1"/>
</dbReference>